<dbReference type="Proteomes" id="UP000501747">
    <property type="component" value="Chromosome"/>
</dbReference>
<proteinExistence type="predicted"/>
<dbReference type="EMBL" id="CP049887">
    <property type="protein sequence ID" value="QIL48223.1"/>
    <property type="molecule type" value="Genomic_DNA"/>
</dbReference>
<keyword evidence="2" id="KW-0732">Signal</keyword>
<organism evidence="4 5">
    <name type="scientific">Vagococcus hydrophili</name>
    <dbReference type="NCBI Taxonomy" id="2714947"/>
    <lineage>
        <taxon>Bacteria</taxon>
        <taxon>Bacillati</taxon>
        <taxon>Bacillota</taxon>
        <taxon>Bacilli</taxon>
        <taxon>Lactobacillales</taxon>
        <taxon>Enterococcaceae</taxon>
        <taxon>Vagococcus</taxon>
    </lineage>
</organism>
<evidence type="ECO:0000256" key="1">
    <source>
        <dbReference type="SAM" id="MobiDB-lite"/>
    </source>
</evidence>
<dbReference type="InterPro" id="IPR027994">
    <property type="entry name" value="WxL_dom"/>
</dbReference>
<feature type="signal peptide" evidence="2">
    <location>
        <begin position="1"/>
        <end position="20"/>
    </location>
</feature>
<evidence type="ECO:0000259" key="3">
    <source>
        <dbReference type="Pfam" id="PF13731"/>
    </source>
</evidence>
<evidence type="ECO:0000313" key="4">
    <source>
        <dbReference type="EMBL" id="QIL48223.1"/>
    </source>
</evidence>
<keyword evidence="5" id="KW-1185">Reference proteome</keyword>
<dbReference type="Pfam" id="PF13731">
    <property type="entry name" value="WxL"/>
    <property type="match status" value="1"/>
</dbReference>
<evidence type="ECO:0000256" key="2">
    <source>
        <dbReference type="SAM" id="SignalP"/>
    </source>
</evidence>
<sequence length="262" mass="28571">MKKKVMIVPLAMLLSLGVTATSVSADGGTDAVTDGRVTVEDSGKTGIVDPENPDKLVDPGELRATEGSLRFDYVSALDFGKVKIGPKNREFDSLAQNFMNKETDARGFFLQISDFREKKSGWTLQVKQEEQFKTPEYDELTGGVLSFDNGWANNQSKKGTPTVTRNTIKINNIGESYDVASAATGEGTGIWSIAFGASDKNSNNQKATLKAEKDDKGKPLMDATYNKPVYRNSAVSLSIPESTNVLPKEYQTKITWILGELP</sequence>
<feature type="chain" id="PRO_5039575217" evidence="2">
    <location>
        <begin position="21"/>
        <end position="262"/>
    </location>
</feature>
<gene>
    <name evidence="4" type="ORF">G7082_06835</name>
</gene>
<accession>A0A6G8ATH0</accession>
<name>A0A6G8ATH0_9ENTE</name>
<feature type="domain" description="WxL" evidence="3">
    <location>
        <begin position="31"/>
        <end position="262"/>
    </location>
</feature>
<dbReference type="AlphaFoldDB" id="A0A6G8ATH0"/>
<dbReference type="RefSeq" id="WP_166034371.1">
    <property type="nucleotide sequence ID" value="NZ_CP049887.1"/>
</dbReference>
<protein>
    <submittedName>
        <fullName evidence="4">WxL domain-containing protein</fullName>
    </submittedName>
</protein>
<evidence type="ECO:0000313" key="5">
    <source>
        <dbReference type="Proteomes" id="UP000501747"/>
    </source>
</evidence>
<dbReference type="KEGG" id="vhy:G7082_06835"/>
<reference evidence="4 5" key="1">
    <citation type="submission" date="2020-03" db="EMBL/GenBank/DDBJ databases">
        <title>Vagococcus sp. nov., isolated from beetles.</title>
        <authorList>
            <person name="Hyun D.-W."/>
            <person name="Bae J.-W."/>
        </authorList>
    </citation>
    <scope>NUCLEOTIDE SEQUENCE [LARGE SCALE GENOMIC DNA]</scope>
    <source>
        <strain evidence="4 5">HDW17B</strain>
    </source>
</reference>
<feature type="region of interest" description="Disordered" evidence="1">
    <location>
        <begin position="41"/>
        <end position="60"/>
    </location>
</feature>